<dbReference type="InterPro" id="IPR036390">
    <property type="entry name" value="WH_DNA-bd_sf"/>
</dbReference>
<dbReference type="PANTHER" id="PTHR33164:SF101">
    <property type="entry name" value="TRANSCRIPTIONAL REPRESSOR MPRA"/>
    <property type="match status" value="1"/>
</dbReference>
<dbReference type="AlphaFoldDB" id="A0A932GNZ9"/>
<feature type="domain" description="HTH marR-type" evidence="1">
    <location>
        <begin position="14"/>
        <end position="146"/>
    </location>
</feature>
<dbReference type="Gene3D" id="1.10.10.10">
    <property type="entry name" value="Winged helix-like DNA-binding domain superfamily/Winged helix DNA-binding domain"/>
    <property type="match status" value="1"/>
</dbReference>
<evidence type="ECO:0000313" key="3">
    <source>
        <dbReference type="Proteomes" id="UP000741360"/>
    </source>
</evidence>
<dbReference type="SUPFAM" id="SSF46785">
    <property type="entry name" value="Winged helix' DNA-binding domain"/>
    <property type="match status" value="1"/>
</dbReference>
<dbReference type="Pfam" id="PF12802">
    <property type="entry name" value="MarR_2"/>
    <property type="match status" value="1"/>
</dbReference>
<dbReference type="InterPro" id="IPR039422">
    <property type="entry name" value="MarR/SlyA-like"/>
</dbReference>
<evidence type="ECO:0000313" key="2">
    <source>
        <dbReference type="EMBL" id="MBI3014345.1"/>
    </source>
</evidence>
<dbReference type="InterPro" id="IPR036388">
    <property type="entry name" value="WH-like_DNA-bd_sf"/>
</dbReference>
<dbReference type="InterPro" id="IPR000835">
    <property type="entry name" value="HTH_MarR-typ"/>
</dbReference>
<evidence type="ECO:0000259" key="1">
    <source>
        <dbReference type="PROSITE" id="PS50995"/>
    </source>
</evidence>
<dbReference type="Proteomes" id="UP000741360">
    <property type="component" value="Unassembled WGS sequence"/>
</dbReference>
<organism evidence="2 3">
    <name type="scientific">Tectimicrobiota bacterium</name>
    <dbReference type="NCBI Taxonomy" id="2528274"/>
    <lineage>
        <taxon>Bacteria</taxon>
        <taxon>Pseudomonadati</taxon>
        <taxon>Nitrospinota/Tectimicrobiota group</taxon>
        <taxon>Candidatus Tectimicrobiota</taxon>
    </lineage>
</organism>
<dbReference type="SMART" id="SM00347">
    <property type="entry name" value="HTH_MARR"/>
    <property type="match status" value="1"/>
</dbReference>
<dbReference type="PROSITE" id="PS50995">
    <property type="entry name" value="HTH_MARR_2"/>
    <property type="match status" value="1"/>
</dbReference>
<accession>A0A932GNZ9</accession>
<dbReference type="EMBL" id="JACPSX010000086">
    <property type="protein sequence ID" value="MBI3014345.1"/>
    <property type="molecule type" value="Genomic_DNA"/>
</dbReference>
<proteinExistence type="predicted"/>
<gene>
    <name evidence="2" type="ORF">HYY65_04640</name>
</gene>
<protein>
    <submittedName>
        <fullName evidence="2">MarR family transcriptional regulator</fullName>
    </submittedName>
</protein>
<sequence>MGTRYKGTKKEVRVLNAYITLMRAAESVTSRLNPRLTAAGLTVRQFGALEALYHLGPLCQRELGEKLLKSSGDITMVVDNLEKRGLVRRERAGEDRRFVTVHLTEKGRRFIGEFFPHHVKSIVDEMGTLTDSEQEELRRLCRKVGRKVGK</sequence>
<dbReference type="PRINTS" id="PR00598">
    <property type="entry name" value="HTHMARR"/>
</dbReference>
<dbReference type="GO" id="GO:0003700">
    <property type="term" value="F:DNA-binding transcription factor activity"/>
    <property type="evidence" value="ECO:0007669"/>
    <property type="project" value="InterPro"/>
</dbReference>
<reference evidence="2" key="1">
    <citation type="submission" date="2020-07" db="EMBL/GenBank/DDBJ databases">
        <title>Huge and variable diversity of episymbiotic CPR bacteria and DPANN archaea in groundwater ecosystems.</title>
        <authorList>
            <person name="He C.Y."/>
            <person name="Keren R."/>
            <person name="Whittaker M."/>
            <person name="Farag I.F."/>
            <person name="Doudna J."/>
            <person name="Cate J.H.D."/>
            <person name="Banfield J.F."/>
        </authorList>
    </citation>
    <scope>NUCLEOTIDE SEQUENCE</scope>
    <source>
        <strain evidence="2">NC_groundwater_717_Ag_S-0.2um_59_8</strain>
    </source>
</reference>
<dbReference type="PANTHER" id="PTHR33164">
    <property type="entry name" value="TRANSCRIPTIONAL REGULATOR, MARR FAMILY"/>
    <property type="match status" value="1"/>
</dbReference>
<comment type="caution">
    <text evidence="2">The sequence shown here is derived from an EMBL/GenBank/DDBJ whole genome shotgun (WGS) entry which is preliminary data.</text>
</comment>
<name>A0A932GNZ9_UNCTE</name>
<dbReference type="GO" id="GO:0006950">
    <property type="term" value="P:response to stress"/>
    <property type="evidence" value="ECO:0007669"/>
    <property type="project" value="TreeGrafter"/>
</dbReference>